<gene>
    <name evidence="8" type="primary">phaC</name>
    <name evidence="8" type="ORF">FQB35_11700</name>
</gene>
<organism evidence="8 9">
    <name type="scientific">Crassaminicella thermophila</name>
    <dbReference type="NCBI Taxonomy" id="2599308"/>
    <lineage>
        <taxon>Bacteria</taxon>
        <taxon>Bacillati</taxon>
        <taxon>Bacillota</taxon>
        <taxon>Clostridia</taxon>
        <taxon>Eubacteriales</taxon>
        <taxon>Clostridiaceae</taxon>
        <taxon>Crassaminicella</taxon>
    </lineage>
</organism>
<proteinExistence type="predicted"/>
<evidence type="ECO:0000256" key="4">
    <source>
        <dbReference type="ARBA" id="ARBA00022752"/>
    </source>
</evidence>
<evidence type="ECO:0000256" key="6">
    <source>
        <dbReference type="ARBA" id="ARBA00033356"/>
    </source>
</evidence>
<feature type="domain" description="AB hydrolase-1" evidence="7">
    <location>
        <begin position="88"/>
        <end position="332"/>
    </location>
</feature>
<dbReference type="InterPro" id="IPR029058">
    <property type="entry name" value="AB_hydrolase_fold"/>
</dbReference>
<evidence type="ECO:0000256" key="2">
    <source>
        <dbReference type="ARBA" id="ARBA00019065"/>
    </source>
</evidence>
<evidence type="ECO:0000313" key="9">
    <source>
        <dbReference type="Proteomes" id="UP000324646"/>
    </source>
</evidence>
<dbReference type="GO" id="GO:0042619">
    <property type="term" value="P:poly-hydroxybutyrate biosynthetic process"/>
    <property type="evidence" value="ECO:0007669"/>
    <property type="project" value="UniProtKB-KW"/>
</dbReference>
<dbReference type="EMBL" id="CP042243">
    <property type="protein sequence ID" value="QEK12935.1"/>
    <property type="molecule type" value="Genomic_DNA"/>
</dbReference>
<dbReference type="SUPFAM" id="SSF53474">
    <property type="entry name" value="alpha/beta-Hydrolases"/>
    <property type="match status" value="1"/>
</dbReference>
<dbReference type="InterPro" id="IPR000073">
    <property type="entry name" value="AB_hydrolase_1"/>
</dbReference>
<dbReference type="AlphaFoldDB" id="A0A5C0SE92"/>
<evidence type="ECO:0000259" key="7">
    <source>
        <dbReference type="Pfam" id="PF00561"/>
    </source>
</evidence>
<keyword evidence="9" id="KW-1185">Reference proteome</keyword>
<evidence type="ECO:0000256" key="5">
    <source>
        <dbReference type="ARBA" id="ARBA00023315"/>
    </source>
</evidence>
<reference evidence="8 9" key="1">
    <citation type="submission" date="2019-07" db="EMBL/GenBank/DDBJ databases">
        <title>Complete genome of Crassaminicella thermophila SY095.</title>
        <authorList>
            <person name="Li X."/>
        </authorList>
    </citation>
    <scope>NUCLEOTIDE SEQUENCE [LARGE SCALE GENOMIC DNA]</scope>
    <source>
        <strain evidence="8 9">SY095</strain>
    </source>
</reference>
<keyword evidence="4" id="KW-0583">PHB biosynthesis</keyword>
<dbReference type="KEGG" id="crs:FQB35_11700"/>
<evidence type="ECO:0000256" key="3">
    <source>
        <dbReference type="ARBA" id="ARBA00022679"/>
    </source>
</evidence>
<dbReference type="InterPro" id="IPR051321">
    <property type="entry name" value="PHA/PHB_synthase"/>
</dbReference>
<dbReference type="OrthoDB" id="9767934at2"/>
<dbReference type="UniPathway" id="UPA00917"/>
<dbReference type="Pfam" id="PF00561">
    <property type="entry name" value="Abhydrolase_1"/>
    <property type="match status" value="1"/>
</dbReference>
<dbReference type="GO" id="GO:0016746">
    <property type="term" value="F:acyltransferase activity"/>
    <property type="evidence" value="ECO:0007669"/>
    <property type="project" value="UniProtKB-KW"/>
</dbReference>
<dbReference type="Proteomes" id="UP000324646">
    <property type="component" value="Chromosome"/>
</dbReference>
<dbReference type="InterPro" id="IPR010125">
    <property type="entry name" value="PHA_synth_III_C"/>
</dbReference>
<name>A0A5C0SE92_CRATE</name>
<dbReference type="PANTHER" id="PTHR36837:SF2">
    <property type="entry name" value="POLY(3-HYDROXYALKANOATE) POLYMERASE SUBUNIT PHAC"/>
    <property type="match status" value="1"/>
</dbReference>
<evidence type="ECO:0000313" key="8">
    <source>
        <dbReference type="EMBL" id="QEK12935.1"/>
    </source>
</evidence>
<keyword evidence="5" id="KW-0012">Acyltransferase</keyword>
<sequence>MYSTFGIDIEKSMKEMFDIQKKFLKGIEILQNLEEIDVDATPKDLVFEEDKMKLYHYKPFTKRPCKVPTLIVYALVNRPYMMDIQPDRSVIKNLLELGLDLYIIDWGYPTSEDMFLTMDDYINGYINDAVDYILQSRNIEKVNLIGVCQGGTFSTIYSSLYPKKVNSLTTMVTPIDFDIEEGLLFKWGKYLNIDNMVDAYGVIPGSMMNYGYMMLKPFQLMLDKYVGMLDNMDNPEVMKNFMRMEKWIFDSPDQAGETIRQFVNDLYKENKLVKGTLEVGGKKVNLKNIDMPLLNIYAEYDHLVPPTSSKALNDLVSSKDKELFSFSVGHIGMYVSSKSQKEIAPKMAKWIKDHSK</sequence>
<protein>
    <recommendedName>
        <fullName evidence="2">Poly(3-hydroxyalkanoate) polymerase subunit PhaC</fullName>
    </recommendedName>
    <alternativeName>
        <fullName evidence="6">PHB synthase subunit PhaC</fullName>
    </alternativeName>
</protein>
<keyword evidence="3" id="KW-0808">Transferase</keyword>
<dbReference type="RefSeq" id="WP_148810071.1">
    <property type="nucleotide sequence ID" value="NZ_CP042243.1"/>
</dbReference>
<accession>A0A5C0SE92</accession>
<dbReference type="Gene3D" id="3.40.50.1820">
    <property type="entry name" value="alpha/beta hydrolase"/>
    <property type="match status" value="1"/>
</dbReference>
<evidence type="ECO:0000256" key="1">
    <source>
        <dbReference type="ARBA" id="ARBA00004683"/>
    </source>
</evidence>
<dbReference type="PANTHER" id="PTHR36837">
    <property type="entry name" value="POLY(3-HYDROXYALKANOATE) POLYMERASE SUBUNIT PHAC"/>
    <property type="match status" value="1"/>
</dbReference>
<comment type="pathway">
    <text evidence="1">Biopolymer metabolism; poly-(R)-3-hydroxybutanoate biosynthesis.</text>
</comment>
<dbReference type="NCBIfam" id="TIGR01836">
    <property type="entry name" value="PHA_synth_III_C"/>
    <property type="match status" value="1"/>
</dbReference>